<dbReference type="PANTHER" id="PTHR43400:SF7">
    <property type="entry name" value="FAD-DEPENDENT OXIDOREDUCTASE 2 FAD BINDING DOMAIN-CONTAINING PROTEIN"/>
    <property type="match status" value="1"/>
</dbReference>
<comment type="caution">
    <text evidence="7">The sequence shown here is derived from an EMBL/GenBank/DDBJ whole genome shotgun (WGS) entry which is preliminary data.</text>
</comment>
<keyword evidence="2 5" id="KW-0285">Flavoprotein</keyword>
<dbReference type="SUPFAM" id="SSF56425">
    <property type="entry name" value="Succinate dehydrogenase/fumarate reductase flavoprotein, catalytic domain"/>
    <property type="match status" value="1"/>
</dbReference>
<dbReference type="Pfam" id="PF04205">
    <property type="entry name" value="FMN_bind"/>
    <property type="match status" value="1"/>
</dbReference>
<dbReference type="PANTHER" id="PTHR43400">
    <property type="entry name" value="FUMARATE REDUCTASE"/>
    <property type="match status" value="1"/>
</dbReference>
<evidence type="ECO:0000256" key="2">
    <source>
        <dbReference type="ARBA" id="ARBA00022630"/>
    </source>
</evidence>
<dbReference type="EMBL" id="JACJJC010000012">
    <property type="protein sequence ID" value="MBM6704440.1"/>
    <property type="molecule type" value="Genomic_DNA"/>
</dbReference>
<feature type="signal peptide" evidence="5">
    <location>
        <begin position="1"/>
        <end position="30"/>
    </location>
</feature>
<keyword evidence="4 5" id="KW-0560">Oxidoreductase</keyword>
<dbReference type="InterPro" id="IPR027477">
    <property type="entry name" value="Succ_DH/fumarate_Rdtase_cat_sf"/>
</dbReference>
<reference evidence="7 8" key="1">
    <citation type="journal article" date="2021" name="Sci. Rep.">
        <title>The distribution of antibiotic resistance genes in chicken gut microbiota commensals.</title>
        <authorList>
            <person name="Juricova H."/>
            <person name="Matiasovicova J."/>
            <person name="Kubasova T."/>
            <person name="Cejkova D."/>
            <person name="Rychlik I."/>
        </authorList>
    </citation>
    <scope>NUCLEOTIDE SEQUENCE [LARGE SCALE GENOMIC DNA]</scope>
    <source>
        <strain evidence="7 8">An829</strain>
    </source>
</reference>
<feature type="domain" description="FMN-binding" evidence="6">
    <location>
        <begin position="43"/>
        <end position="117"/>
    </location>
</feature>
<dbReference type="InterPro" id="IPR003953">
    <property type="entry name" value="FAD-dep_OxRdtase_2_FAD-bd"/>
</dbReference>
<dbReference type="InterPro" id="IPR036188">
    <property type="entry name" value="FAD/NAD-bd_sf"/>
</dbReference>
<dbReference type="Gene3D" id="3.90.1010.20">
    <property type="match status" value="1"/>
</dbReference>
<evidence type="ECO:0000256" key="3">
    <source>
        <dbReference type="ARBA" id="ARBA00022827"/>
    </source>
</evidence>
<dbReference type="PRINTS" id="PR00368">
    <property type="entry name" value="FADPNR"/>
</dbReference>
<dbReference type="InterPro" id="IPR010960">
    <property type="entry name" value="Flavocytochrome_c"/>
</dbReference>
<sequence length="600" mass="63530">MESKKQVRKAAFIGSLLCAIAALASTNAVAAPKDGTYSEKVMGLIAPFTVSVTLHDGKIEKVEVPDALESPGVGAEAIGILSERIVKNQSAAVDGVSGATMTSFAMLQGARKALKAAGADESFFKKATEQSALPDEMKSNVVIVGGGGAGLAAAVSALENGATVTIVEKLGYLGGSTNVCGGALNASGTKYQAKLGIEDNPQKHFEQTMKGGHNTNNPELVHYLADHATEALGWLESMGLVVNPKVGAATGALYQRSHYPDPAGGHTYIATLEKALQKYGDRVRICLETKALNLIEENGRVVGVEAQNHGKKVKVFADKGVIIATGGFGANIEFRQKVNTGIWKEAKLDKEIGCSNISAAAQGDGLIMAEKVNADLIGLADIQVHPNGTPGTGLMLDIKTSGRNRLFINKAGDRFVDEGAPRDVLSKAVFAQPGQTYWLLQNHLRYPDENKIDLLSGRKMKDMLAQGRVQKAETLEEAAKMMGVDYARLKAAVEEYNQVASHKVETDRFGFKANHTDDRPMTEGPWYFARKVPTIHHTMGGIKINTNAEVIDKAGHVIPGLYAAGEVTGGIHGENRLGGNAVADCMVFGRTAGRSAAKAD</sequence>
<dbReference type="Gene3D" id="3.90.700.10">
    <property type="entry name" value="Succinate dehydrogenase/fumarate reductase flavoprotein, catalytic domain"/>
    <property type="match status" value="1"/>
</dbReference>
<comment type="cofactor">
    <cofactor evidence="5">
        <name>FAD</name>
        <dbReference type="ChEBI" id="CHEBI:57692"/>
    </cofactor>
    <text evidence="5">Binds 1 FAD per subunit.</text>
</comment>
<accession>A0ABS2DUN3</accession>
<comment type="catalytic activity">
    <reaction evidence="5">
        <text>dihydrourocanate + A = urocanate + AH2</text>
        <dbReference type="Rhea" id="RHEA:36059"/>
        <dbReference type="ChEBI" id="CHEBI:13193"/>
        <dbReference type="ChEBI" id="CHEBI:17499"/>
        <dbReference type="ChEBI" id="CHEBI:27247"/>
        <dbReference type="ChEBI" id="CHEBI:72991"/>
        <dbReference type="EC" id="1.3.99.33"/>
    </reaction>
</comment>
<dbReference type="SMART" id="SM00900">
    <property type="entry name" value="FMN_bind"/>
    <property type="match status" value="1"/>
</dbReference>
<dbReference type="InterPro" id="IPR050315">
    <property type="entry name" value="FAD-oxidoreductase_2"/>
</dbReference>
<proteinExistence type="inferred from homology"/>
<organism evidence="7 8">
    <name type="scientific">Sutterella massiliensis</name>
    <dbReference type="NCBI Taxonomy" id="1816689"/>
    <lineage>
        <taxon>Bacteria</taxon>
        <taxon>Pseudomonadati</taxon>
        <taxon>Pseudomonadota</taxon>
        <taxon>Betaproteobacteria</taxon>
        <taxon>Burkholderiales</taxon>
        <taxon>Sutterellaceae</taxon>
        <taxon>Sutterella</taxon>
    </lineage>
</organism>
<dbReference type="Proteomes" id="UP000715095">
    <property type="component" value="Unassembled WGS sequence"/>
</dbReference>
<dbReference type="Gene3D" id="3.50.50.60">
    <property type="entry name" value="FAD/NAD(P)-binding domain"/>
    <property type="match status" value="1"/>
</dbReference>
<evidence type="ECO:0000256" key="4">
    <source>
        <dbReference type="ARBA" id="ARBA00023002"/>
    </source>
</evidence>
<keyword evidence="5" id="KW-0732">Signal</keyword>
<dbReference type="Pfam" id="PF00890">
    <property type="entry name" value="FAD_binding_2"/>
    <property type="match status" value="1"/>
</dbReference>
<keyword evidence="8" id="KW-1185">Reference proteome</keyword>
<evidence type="ECO:0000259" key="6">
    <source>
        <dbReference type="SMART" id="SM00900"/>
    </source>
</evidence>
<comment type="similarity">
    <text evidence="1 5">Belongs to the FAD-dependent oxidoreductase 2 family. FRD/SDH subfamily.</text>
</comment>
<gene>
    <name evidence="7" type="ORF">H6A60_08100</name>
</gene>
<dbReference type="SUPFAM" id="SSF51905">
    <property type="entry name" value="FAD/NAD(P)-binding domain"/>
    <property type="match status" value="1"/>
</dbReference>
<evidence type="ECO:0000256" key="1">
    <source>
        <dbReference type="ARBA" id="ARBA00008040"/>
    </source>
</evidence>
<dbReference type="EC" id="1.3.99.33" evidence="5"/>
<dbReference type="RefSeq" id="WP_205103253.1">
    <property type="nucleotide sequence ID" value="NZ_JACJJC010000012.1"/>
</dbReference>
<evidence type="ECO:0000313" key="7">
    <source>
        <dbReference type="EMBL" id="MBM6704440.1"/>
    </source>
</evidence>
<evidence type="ECO:0000313" key="8">
    <source>
        <dbReference type="Proteomes" id="UP000715095"/>
    </source>
</evidence>
<evidence type="ECO:0000256" key="5">
    <source>
        <dbReference type="RuleBase" id="RU366062"/>
    </source>
</evidence>
<keyword evidence="3 5" id="KW-0274">FAD</keyword>
<dbReference type="InterPro" id="IPR007329">
    <property type="entry name" value="FMN-bd"/>
</dbReference>
<name>A0ABS2DUN3_9BURK</name>
<protein>
    <recommendedName>
        <fullName evidence="5">Urocanate reductase</fullName>
        <ecNumber evidence="5">1.3.99.33</ecNumber>
    </recommendedName>
</protein>
<feature type="chain" id="PRO_5044985145" description="Urocanate reductase" evidence="5">
    <location>
        <begin position="31"/>
        <end position="600"/>
    </location>
</feature>
<dbReference type="NCBIfam" id="TIGR01813">
    <property type="entry name" value="flavo_cyto_c"/>
    <property type="match status" value="1"/>
</dbReference>
<comment type="cofactor">
    <cofactor evidence="5">
        <name>FMN</name>
        <dbReference type="ChEBI" id="CHEBI:58210"/>
    </cofactor>
    <text evidence="5">Binds 1 or 2 FMN covalently per subunit.</text>
</comment>